<keyword evidence="8 14" id="KW-0067">ATP-binding</keyword>
<keyword evidence="5 14" id="KW-0436">Ligase</keyword>
<dbReference type="InterPro" id="IPR000713">
    <property type="entry name" value="Mur_ligase_N"/>
</dbReference>
<evidence type="ECO:0000259" key="16">
    <source>
        <dbReference type="Pfam" id="PF02875"/>
    </source>
</evidence>
<dbReference type="GO" id="GO:0071555">
    <property type="term" value="P:cell wall organization"/>
    <property type="evidence" value="ECO:0007669"/>
    <property type="project" value="UniProtKB-KW"/>
</dbReference>
<dbReference type="Gene3D" id="3.90.190.20">
    <property type="entry name" value="Mur ligase, C-terminal domain"/>
    <property type="match status" value="1"/>
</dbReference>
<dbReference type="UniPathway" id="UPA00219"/>
<dbReference type="Pfam" id="PF01225">
    <property type="entry name" value="Mur_ligase"/>
    <property type="match status" value="1"/>
</dbReference>
<dbReference type="InterPro" id="IPR036615">
    <property type="entry name" value="Mur_ligase_C_dom_sf"/>
</dbReference>
<evidence type="ECO:0000313" key="19">
    <source>
        <dbReference type="Proteomes" id="UP000481872"/>
    </source>
</evidence>
<keyword evidence="10 14" id="KW-0573">Peptidoglycan synthesis</keyword>
<dbReference type="SUPFAM" id="SSF53244">
    <property type="entry name" value="MurD-like peptide ligases, peptide-binding domain"/>
    <property type="match status" value="1"/>
</dbReference>
<evidence type="ECO:0000256" key="10">
    <source>
        <dbReference type="ARBA" id="ARBA00022984"/>
    </source>
</evidence>
<keyword evidence="19" id="KW-1185">Reference proteome</keyword>
<dbReference type="GO" id="GO:0008763">
    <property type="term" value="F:UDP-N-acetylmuramate-L-alanine ligase activity"/>
    <property type="evidence" value="ECO:0007669"/>
    <property type="project" value="UniProtKB-UniRule"/>
</dbReference>
<evidence type="ECO:0000256" key="12">
    <source>
        <dbReference type="ARBA" id="ARBA00023316"/>
    </source>
</evidence>
<keyword evidence="12 14" id="KW-0961">Cell wall biogenesis/degradation</keyword>
<evidence type="ECO:0000256" key="8">
    <source>
        <dbReference type="ARBA" id="ARBA00022840"/>
    </source>
</evidence>
<dbReference type="InterPro" id="IPR005758">
    <property type="entry name" value="UDP-N-AcMur_Ala_ligase_MurC"/>
</dbReference>
<dbReference type="Pfam" id="PF08245">
    <property type="entry name" value="Mur_ligase_M"/>
    <property type="match status" value="1"/>
</dbReference>
<comment type="function">
    <text evidence="14">Cell wall formation.</text>
</comment>
<accession>A0A6M0H6T3</accession>
<feature type="domain" description="Mur ligase N-terminal catalytic" evidence="15">
    <location>
        <begin position="12"/>
        <end position="110"/>
    </location>
</feature>
<dbReference type="GO" id="GO:0008360">
    <property type="term" value="P:regulation of cell shape"/>
    <property type="evidence" value="ECO:0007669"/>
    <property type="project" value="UniProtKB-KW"/>
</dbReference>
<name>A0A6M0H6T3_9CLOT</name>
<evidence type="ECO:0000256" key="11">
    <source>
        <dbReference type="ARBA" id="ARBA00023306"/>
    </source>
</evidence>
<dbReference type="GO" id="GO:0051301">
    <property type="term" value="P:cell division"/>
    <property type="evidence" value="ECO:0007669"/>
    <property type="project" value="UniProtKB-KW"/>
</dbReference>
<dbReference type="InterPro" id="IPR013221">
    <property type="entry name" value="Mur_ligase_cen"/>
</dbReference>
<comment type="subcellular location">
    <subcellularLocation>
        <location evidence="1 14">Cytoplasm</location>
    </subcellularLocation>
</comment>
<sequence length="460" mass="51416">MSFDFLDNKNMTIHFIGIGGVSMSGLAEILIKNEYKVSGSDRSQSYITEKLEKLGAKIFIGHNSSNLDGVDLVVYTAAIAEDNPELIRAKNDGIKMLNRAEFLGLLMKGHKYGVAISGTHGKTTTTSMMAHIGLKENIDPTVLVGGKLDAIEGNVRVGESEYFITEACEYKESFLNFYPYIGVILNVEADHLDYYRDLEHVKEAFKKFVAIIPNDGYVVVNADDKNAIDVIKYAKCNVMSFGIENGEYRAKNIKYNDLGCGIFDVYKNEEKLFSIELNVPGKHNVLNAMSVICSSLALNISEESIVEGLFNFRGTHRRFEFKGCKDGINVVDDYAHHPTEIRATLEAVKNYPHKDVFVIFQPHTYTRTITLFDDFVNCFKGTKNLILADIYAAREKDTGIVSSAKLGDAIRETGIDAKNFHSFEEIVDYLEENAKEEDLILTVGAGDVYKIGEMFLENNL</sequence>
<dbReference type="Proteomes" id="UP000481872">
    <property type="component" value="Unassembled WGS sequence"/>
</dbReference>
<dbReference type="HAMAP" id="MF_00046">
    <property type="entry name" value="MurC"/>
    <property type="match status" value="1"/>
</dbReference>
<dbReference type="NCBIfam" id="TIGR01082">
    <property type="entry name" value="murC"/>
    <property type="match status" value="1"/>
</dbReference>
<comment type="similarity">
    <text evidence="14">Belongs to the MurCDEF family.</text>
</comment>
<evidence type="ECO:0000256" key="6">
    <source>
        <dbReference type="ARBA" id="ARBA00022618"/>
    </source>
</evidence>
<evidence type="ECO:0000256" key="1">
    <source>
        <dbReference type="ARBA" id="ARBA00004496"/>
    </source>
</evidence>
<dbReference type="AlphaFoldDB" id="A0A6M0H6T3"/>
<evidence type="ECO:0000256" key="13">
    <source>
        <dbReference type="ARBA" id="ARBA00047833"/>
    </source>
</evidence>
<gene>
    <name evidence="14" type="primary">murC</name>
    <name evidence="18" type="ORF">G3M99_16665</name>
</gene>
<dbReference type="Pfam" id="PF02875">
    <property type="entry name" value="Mur_ligase_C"/>
    <property type="match status" value="1"/>
</dbReference>
<proteinExistence type="inferred from homology"/>
<feature type="domain" description="Mur ligase central" evidence="17">
    <location>
        <begin position="116"/>
        <end position="293"/>
    </location>
</feature>
<evidence type="ECO:0000256" key="7">
    <source>
        <dbReference type="ARBA" id="ARBA00022741"/>
    </source>
</evidence>
<dbReference type="GO" id="GO:0009252">
    <property type="term" value="P:peptidoglycan biosynthetic process"/>
    <property type="evidence" value="ECO:0007669"/>
    <property type="project" value="UniProtKB-UniRule"/>
</dbReference>
<feature type="binding site" evidence="14">
    <location>
        <begin position="118"/>
        <end position="124"/>
    </location>
    <ligand>
        <name>ATP</name>
        <dbReference type="ChEBI" id="CHEBI:30616"/>
    </ligand>
</feature>
<organism evidence="18 19">
    <name type="scientific">Clostridium senegalense</name>
    <dbReference type="NCBI Taxonomy" id="1465809"/>
    <lineage>
        <taxon>Bacteria</taxon>
        <taxon>Bacillati</taxon>
        <taxon>Bacillota</taxon>
        <taxon>Clostridia</taxon>
        <taxon>Eubacteriales</taxon>
        <taxon>Clostridiaceae</taxon>
        <taxon>Clostridium</taxon>
    </lineage>
</organism>
<evidence type="ECO:0000256" key="2">
    <source>
        <dbReference type="ARBA" id="ARBA00004752"/>
    </source>
</evidence>
<evidence type="ECO:0000259" key="17">
    <source>
        <dbReference type="Pfam" id="PF08245"/>
    </source>
</evidence>
<comment type="catalytic activity">
    <reaction evidence="13 14">
        <text>UDP-N-acetyl-alpha-D-muramate + L-alanine + ATP = UDP-N-acetyl-alpha-D-muramoyl-L-alanine + ADP + phosphate + H(+)</text>
        <dbReference type="Rhea" id="RHEA:23372"/>
        <dbReference type="ChEBI" id="CHEBI:15378"/>
        <dbReference type="ChEBI" id="CHEBI:30616"/>
        <dbReference type="ChEBI" id="CHEBI:43474"/>
        <dbReference type="ChEBI" id="CHEBI:57972"/>
        <dbReference type="ChEBI" id="CHEBI:70757"/>
        <dbReference type="ChEBI" id="CHEBI:83898"/>
        <dbReference type="ChEBI" id="CHEBI:456216"/>
        <dbReference type="EC" id="6.3.2.8"/>
    </reaction>
</comment>
<dbReference type="InterPro" id="IPR036565">
    <property type="entry name" value="Mur-like_cat_sf"/>
</dbReference>
<evidence type="ECO:0000256" key="3">
    <source>
        <dbReference type="ARBA" id="ARBA00012211"/>
    </source>
</evidence>
<dbReference type="SUPFAM" id="SSF53623">
    <property type="entry name" value="MurD-like peptide ligases, catalytic domain"/>
    <property type="match status" value="1"/>
</dbReference>
<dbReference type="InterPro" id="IPR004101">
    <property type="entry name" value="Mur_ligase_C"/>
</dbReference>
<dbReference type="RefSeq" id="WP_199870863.1">
    <property type="nucleotide sequence ID" value="NZ_JAAGPU010000045.1"/>
</dbReference>
<reference evidence="18 19" key="1">
    <citation type="submission" date="2020-02" db="EMBL/GenBank/DDBJ databases">
        <title>Genome assembly of a novel Clostridium senegalense strain.</title>
        <authorList>
            <person name="Gupta T.B."/>
            <person name="Jauregui R."/>
            <person name="Maclean P."/>
            <person name="Nawarathana A."/>
            <person name="Brightwell G."/>
        </authorList>
    </citation>
    <scope>NUCLEOTIDE SEQUENCE [LARGE SCALE GENOMIC DNA]</scope>
    <source>
        <strain evidence="18 19">AGRFS4</strain>
    </source>
</reference>
<keyword evidence="7 14" id="KW-0547">Nucleotide-binding</keyword>
<evidence type="ECO:0000256" key="9">
    <source>
        <dbReference type="ARBA" id="ARBA00022960"/>
    </source>
</evidence>
<evidence type="ECO:0000259" key="15">
    <source>
        <dbReference type="Pfam" id="PF01225"/>
    </source>
</evidence>
<keyword evidence="6 14" id="KW-0132">Cell division</keyword>
<comment type="caution">
    <text evidence="18">The sequence shown here is derived from an EMBL/GenBank/DDBJ whole genome shotgun (WGS) entry which is preliminary data.</text>
</comment>
<comment type="pathway">
    <text evidence="2 14">Cell wall biogenesis; peptidoglycan biosynthesis.</text>
</comment>
<evidence type="ECO:0000256" key="14">
    <source>
        <dbReference type="HAMAP-Rule" id="MF_00046"/>
    </source>
</evidence>
<keyword evidence="4 14" id="KW-0963">Cytoplasm</keyword>
<dbReference type="GO" id="GO:0005737">
    <property type="term" value="C:cytoplasm"/>
    <property type="evidence" value="ECO:0007669"/>
    <property type="project" value="UniProtKB-SubCell"/>
</dbReference>
<dbReference type="Gene3D" id="3.40.50.720">
    <property type="entry name" value="NAD(P)-binding Rossmann-like Domain"/>
    <property type="match status" value="1"/>
</dbReference>
<dbReference type="PANTHER" id="PTHR43445">
    <property type="entry name" value="UDP-N-ACETYLMURAMATE--L-ALANINE LIGASE-RELATED"/>
    <property type="match status" value="1"/>
</dbReference>
<dbReference type="SUPFAM" id="SSF51984">
    <property type="entry name" value="MurCD N-terminal domain"/>
    <property type="match status" value="1"/>
</dbReference>
<dbReference type="EMBL" id="JAAGPU010000045">
    <property type="protein sequence ID" value="NEU06440.1"/>
    <property type="molecule type" value="Genomic_DNA"/>
</dbReference>
<dbReference type="GO" id="GO:0005524">
    <property type="term" value="F:ATP binding"/>
    <property type="evidence" value="ECO:0007669"/>
    <property type="project" value="UniProtKB-UniRule"/>
</dbReference>
<evidence type="ECO:0000313" key="18">
    <source>
        <dbReference type="EMBL" id="NEU06440.1"/>
    </source>
</evidence>
<evidence type="ECO:0000256" key="5">
    <source>
        <dbReference type="ARBA" id="ARBA00022598"/>
    </source>
</evidence>
<keyword evidence="9 14" id="KW-0133">Cell shape</keyword>
<dbReference type="EC" id="6.3.2.8" evidence="3 14"/>
<protein>
    <recommendedName>
        <fullName evidence="3 14">UDP-N-acetylmuramate--L-alanine ligase</fullName>
        <ecNumber evidence="3 14">6.3.2.8</ecNumber>
    </recommendedName>
    <alternativeName>
        <fullName evidence="14">UDP-N-acetylmuramoyl-L-alanine synthetase</fullName>
    </alternativeName>
</protein>
<dbReference type="PANTHER" id="PTHR43445:SF3">
    <property type="entry name" value="UDP-N-ACETYLMURAMATE--L-ALANINE LIGASE"/>
    <property type="match status" value="1"/>
</dbReference>
<feature type="domain" description="Mur ligase C-terminal" evidence="16">
    <location>
        <begin position="317"/>
        <end position="446"/>
    </location>
</feature>
<keyword evidence="11 14" id="KW-0131">Cell cycle</keyword>
<dbReference type="Gene3D" id="3.40.1190.10">
    <property type="entry name" value="Mur-like, catalytic domain"/>
    <property type="match status" value="1"/>
</dbReference>
<dbReference type="InterPro" id="IPR050061">
    <property type="entry name" value="MurCDEF_pg_biosynth"/>
</dbReference>
<evidence type="ECO:0000256" key="4">
    <source>
        <dbReference type="ARBA" id="ARBA00022490"/>
    </source>
</evidence>